<feature type="compositionally biased region" description="Polar residues" evidence="1">
    <location>
        <begin position="550"/>
        <end position="577"/>
    </location>
</feature>
<feature type="region of interest" description="Disordered" evidence="1">
    <location>
        <begin position="153"/>
        <end position="175"/>
    </location>
</feature>
<dbReference type="InterPro" id="IPR036869">
    <property type="entry name" value="J_dom_sf"/>
</dbReference>
<evidence type="ECO:0000256" key="1">
    <source>
        <dbReference type="SAM" id="MobiDB-lite"/>
    </source>
</evidence>
<name>A0A1J3JLT7_NOCCA</name>
<evidence type="ECO:0000259" key="2">
    <source>
        <dbReference type="PROSITE" id="PS50076"/>
    </source>
</evidence>
<feature type="compositionally biased region" description="Polar residues" evidence="1">
    <location>
        <begin position="483"/>
        <end position="494"/>
    </location>
</feature>
<feature type="compositionally biased region" description="Basic residues" evidence="1">
    <location>
        <begin position="497"/>
        <end position="522"/>
    </location>
</feature>
<sequence length="774" mass="86332">MSATATVTTPQSRCFETSLNTSPCISPYTHREAMGEKSQFKTRSGNRMPAKRCSANGTMNEFIVLDDDEDEVLDFPESSKSKATSRTRNGPVLPRVISIDDDDDDDDDETENVHKAGSSSRSAEVDDDDDDCQFVQEKRAAFRLSKCTRTTTMPSSGTRYGLGSESESDFSGSDCSDCEILDLSNEKVREEWEKAFFNKTKKAGKAGLTEEAGPSNLHCDTNFGPRFESRTEQDDQTSSFFAARNPDGGKETSSTFFETEISGKAGLSEEADPKDLDCANVRPDFERRTEQRDQTFSGTEKSGKAPLSEEAGPSDLHHRDSNSGPDFESRTEPCDQTSSFFPARNPDCGKETWSTFFGTEKSGKAGMSEEAGPSNLHRDSNFGPGFDSRNYQRDQTSSFFPARNPDGGKETSSTSFGTDDRSPGFSLFGSRVEVDKEKFPWFSSMAPEIQLEHERSDSPSAHFTSTKEPMHQNSSKEVEEQLDTVQVQCETSQLSKGSKKKKAPKAKQMKKFPKEKQMKKKSPKENQKKKAADQSYTKEVVEEEDASKSAPPQTSDGKGDTTTELGTQSNGARSENGISGLGVSRELTINPIPSTSGQVQGPHDTAPAIDVMLNREMLKETDEYKKAQEEEWESRQQQLQLQAEEAQRQRKRRKLENMRQLEVERRQKERVEEVRETQKKDEESMNLKEKVRAEITKSLKILELKCINMASLLRGLGISVGGGTSPPPNEVHAAYKRAVLKFHPDRASRGDIKLQVEAEEKFKLIARMKDKFLS</sequence>
<feature type="region of interest" description="Disordered" evidence="1">
    <location>
        <begin position="204"/>
        <end position="429"/>
    </location>
</feature>
<feature type="domain" description="J" evidence="2">
    <location>
        <begin position="711"/>
        <end position="774"/>
    </location>
</feature>
<feature type="compositionally biased region" description="Polar residues" evidence="1">
    <location>
        <begin position="458"/>
        <end position="467"/>
    </location>
</feature>
<dbReference type="EMBL" id="GEVM01012484">
    <property type="protein sequence ID" value="JAU93454.1"/>
    <property type="molecule type" value="Transcribed_RNA"/>
</dbReference>
<feature type="compositionally biased region" description="Acidic residues" evidence="1">
    <location>
        <begin position="99"/>
        <end position="110"/>
    </location>
</feature>
<dbReference type="PANTHER" id="PTHR36335:SF1">
    <property type="entry name" value="CHAPERONE DNAJ-DOMAIN SUPERFAMILY PROTEIN"/>
    <property type="match status" value="1"/>
</dbReference>
<dbReference type="Gene3D" id="1.10.287.110">
    <property type="entry name" value="DnaJ domain"/>
    <property type="match status" value="1"/>
</dbReference>
<dbReference type="CDD" id="cd06257">
    <property type="entry name" value="DnaJ"/>
    <property type="match status" value="1"/>
</dbReference>
<feature type="region of interest" description="Disordered" evidence="1">
    <location>
        <begin position="74"/>
        <end position="130"/>
    </location>
</feature>
<gene>
    <name evidence="3" type="ORF">MP_TR16027_c1_g1_i1_g.45575</name>
</gene>
<feature type="compositionally biased region" description="Basic and acidic residues" evidence="1">
    <location>
        <begin position="315"/>
        <end position="333"/>
    </location>
</feature>
<feature type="region of interest" description="Disordered" evidence="1">
    <location>
        <begin position="620"/>
        <end position="654"/>
    </location>
</feature>
<reference evidence="3" key="1">
    <citation type="submission" date="2016-07" db="EMBL/GenBank/DDBJ databases">
        <title>De novo transcriptome assembly of four accessions of the metal hyperaccumulator plant Noccaea caerulescens.</title>
        <authorList>
            <person name="Blande D."/>
            <person name="Halimaa P."/>
            <person name="Tervahauta A.I."/>
            <person name="Aarts M.G."/>
            <person name="Karenlampi S.O."/>
        </authorList>
    </citation>
    <scope>NUCLEOTIDE SEQUENCE</scope>
</reference>
<proteinExistence type="predicted"/>
<dbReference type="PROSITE" id="PS50076">
    <property type="entry name" value="DNAJ_2"/>
    <property type="match status" value="1"/>
</dbReference>
<dbReference type="InterPro" id="IPR001623">
    <property type="entry name" value="DnaJ_domain"/>
</dbReference>
<dbReference type="AlphaFoldDB" id="A0A1J3JLT7"/>
<evidence type="ECO:0000313" key="3">
    <source>
        <dbReference type="EMBL" id="JAU93454.1"/>
    </source>
</evidence>
<dbReference type="SUPFAM" id="SSF46565">
    <property type="entry name" value="Chaperone J-domain"/>
    <property type="match status" value="1"/>
</dbReference>
<feature type="compositionally biased region" description="Basic and acidic residues" evidence="1">
    <location>
        <begin position="620"/>
        <end position="629"/>
    </location>
</feature>
<feature type="compositionally biased region" description="Low complexity" evidence="1">
    <location>
        <begin position="635"/>
        <end position="644"/>
    </location>
</feature>
<feature type="region of interest" description="Disordered" evidence="1">
    <location>
        <begin position="450"/>
        <end position="606"/>
    </location>
</feature>
<dbReference type="PANTHER" id="PTHR36335">
    <property type="entry name" value="CHAPERONE DNAJ-DOMAIN SUPERFAMILY PROTEIN"/>
    <property type="match status" value="1"/>
</dbReference>
<feature type="compositionally biased region" description="Basic and acidic residues" evidence="1">
    <location>
        <begin position="523"/>
        <end position="532"/>
    </location>
</feature>
<feature type="compositionally biased region" description="Low complexity" evidence="1">
    <location>
        <begin position="163"/>
        <end position="175"/>
    </location>
</feature>
<protein>
    <recommendedName>
        <fullName evidence="2">J domain-containing protein</fullName>
    </recommendedName>
</protein>
<organism evidence="3">
    <name type="scientific">Noccaea caerulescens</name>
    <name type="common">Alpine penny-cress</name>
    <name type="synonym">Thlaspi caerulescens</name>
    <dbReference type="NCBI Taxonomy" id="107243"/>
    <lineage>
        <taxon>Eukaryota</taxon>
        <taxon>Viridiplantae</taxon>
        <taxon>Streptophyta</taxon>
        <taxon>Embryophyta</taxon>
        <taxon>Tracheophyta</taxon>
        <taxon>Spermatophyta</taxon>
        <taxon>Magnoliopsida</taxon>
        <taxon>eudicotyledons</taxon>
        <taxon>Gunneridae</taxon>
        <taxon>Pentapetalae</taxon>
        <taxon>rosids</taxon>
        <taxon>malvids</taxon>
        <taxon>Brassicales</taxon>
        <taxon>Brassicaceae</taxon>
        <taxon>Coluteocarpeae</taxon>
        <taxon>Noccaea</taxon>
    </lineage>
</organism>
<accession>A0A1J3JLT7</accession>
<feature type="compositionally biased region" description="Basic and acidic residues" evidence="1">
    <location>
        <begin position="271"/>
        <end position="293"/>
    </location>
</feature>
<feature type="compositionally biased region" description="Basic and acidic residues" evidence="1">
    <location>
        <begin position="468"/>
        <end position="479"/>
    </location>
</feature>
<feature type="region of interest" description="Disordered" evidence="1">
    <location>
        <begin position="26"/>
        <end position="53"/>
    </location>
</feature>
<feature type="compositionally biased region" description="Basic and acidic residues" evidence="1">
    <location>
        <begin position="29"/>
        <end position="39"/>
    </location>
</feature>